<proteinExistence type="predicted"/>
<evidence type="ECO:0000256" key="2">
    <source>
        <dbReference type="SAM" id="Phobius"/>
    </source>
</evidence>
<dbReference type="OrthoDB" id="401037at2"/>
<name>A0A5B8JXJ3_9MOLU</name>
<dbReference type="RefSeq" id="WP_146368553.1">
    <property type="nucleotide sequence ID" value="NZ_CP042295.1"/>
</dbReference>
<keyword evidence="4" id="KW-1185">Reference proteome</keyword>
<accession>A0A5B8JXJ3</accession>
<keyword evidence="1" id="KW-0175">Coiled coil</keyword>
<protein>
    <submittedName>
        <fullName evidence="3">Uncharacterized protein</fullName>
    </submittedName>
</protein>
<sequence>MNKKNEKMISYSQFRILFISIVEKEYNKVQNRIQKTNLRKSKNKEYLNKLEKLINELKTGKIKDQDLEKNKRAYDKLKNDHYLHLWVFGILSVVVLLIILTTVLNLVFVYK</sequence>
<evidence type="ECO:0000313" key="3">
    <source>
        <dbReference type="EMBL" id="QDY86970.1"/>
    </source>
</evidence>
<feature type="transmembrane region" description="Helical" evidence="2">
    <location>
        <begin position="85"/>
        <end position="110"/>
    </location>
</feature>
<reference evidence="3 4" key="1">
    <citation type="journal article" date="2019" name="Microbiol. Resour. Announc.">
        <title>Complete Genome Sequences of Three Mycoplasma anserisalpingitis (Mycoplasma sp. 1220) Strains.</title>
        <authorList>
            <person name="Grozner D."/>
            <person name="Forro B."/>
            <person name="Kovacs A.B."/>
            <person name="Marton S."/>
            <person name="Banyai K."/>
            <person name="Kreizinger Z."/>
            <person name="Sulyok K.M."/>
            <person name="Gyuranecz M."/>
        </authorList>
    </citation>
    <scope>NUCLEOTIDE SEQUENCE [LARGE SCALE GENOMIC DNA]</scope>
    <source>
        <strain evidence="3 4">ATCC:BAA-2147</strain>
    </source>
</reference>
<keyword evidence="2" id="KW-1133">Transmembrane helix</keyword>
<keyword evidence="2" id="KW-0812">Transmembrane</keyword>
<organism evidence="3 4">
    <name type="scientific">Mycoplasma anserisalpingitidis</name>
    <dbReference type="NCBI Taxonomy" id="519450"/>
    <lineage>
        <taxon>Bacteria</taxon>
        <taxon>Bacillati</taxon>
        <taxon>Mycoplasmatota</taxon>
        <taxon>Mollicutes</taxon>
        <taxon>Mycoplasmataceae</taxon>
        <taxon>Mycoplasma</taxon>
    </lineage>
</organism>
<dbReference type="KEGG" id="mans:FRW55_02230"/>
<feature type="coiled-coil region" evidence="1">
    <location>
        <begin position="19"/>
        <end position="70"/>
    </location>
</feature>
<evidence type="ECO:0000256" key="1">
    <source>
        <dbReference type="SAM" id="Coils"/>
    </source>
</evidence>
<gene>
    <name evidence="3" type="ORF">FRW55_02230</name>
</gene>
<dbReference type="Proteomes" id="UP000318927">
    <property type="component" value="Chromosome"/>
</dbReference>
<evidence type="ECO:0000313" key="4">
    <source>
        <dbReference type="Proteomes" id="UP000318927"/>
    </source>
</evidence>
<dbReference type="EMBL" id="CP042295">
    <property type="protein sequence ID" value="QDY86970.1"/>
    <property type="molecule type" value="Genomic_DNA"/>
</dbReference>
<dbReference type="AlphaFoldDB" id="A0A5B8JXJ3"/>
<keyword evidence="2" id="KW-0472">Membrane</keyword>